<keyword evidence="4 6" id="KW-0472">Membrane</keyword>
<name>A0AAV4HR42_9GAST</name>
<organism evidence="8 9">
    <name type="scientific">Elysia marginata</name>
    <dbReference type="NCBI Taxonomy" id="1093978"/>
    <lineage>
        <taxon>Eukaryota</taxon>
        <taxon>Metazoa</taxon>
        <taxon>Spiralia</taxon>
        <taxon>Lophotrochozoa</taxon>
        <taxon>Mollusca</taxon>
        <taxon>Gastropoda</taxon>
        <taxon>Heterobranchia</taxon>
        <taxon>Euthyneura</taxon>
        <taxon>Panpulmonata</taxon>
        <taxon>Sacoglossa</taxon>
        <taxon>Placobranchoidea</taxon>
        <taxon>Plakobranchidae</taxon>
        <taxon>Elysia</taxon>
    </lineage>
</organism>
<keyword evidence="2 6" id="KW-0812">Transmembrane</keyword>
<evidence type="ECO:0000256" key="5">
    <source>
        <dbReference type="SAM" id="MobiDB-lite"/>
    </source>
</evidence>
<evidence type="ECO:0000256" key="3">
    <source>
        <dbReference type="ARBA" id="ARBA00022989"/>
    </source>
</evidence>
<comment type="caution">
    <text evidence="8">The sequence shown here is derived from an EMBL/GenBank/DDBJ whole genome shotgun (WGS) entry which is preliminary data.</text>
</comment>
<evidence type="ECO:0000313" key="8">
    <source>
        <dbReference type="EMBL" id="GFS00568.1"/>
    </source>
</evidence>
<keyword evidence="8" id="KW-0675">Receptor</keyword>
<dbReference type="EMBL" id="BMAT01005840">
    <property type="protein sequence ID" value="GFS00568.1"/>
    <property type="molecule type" value="Genomic_DNA"/>
</dbReference>
<dbReference type="GO" id="GO:0007166">
    <property type="term" value="P:cell surface receptor signaling pathway"/>
    <property type="evidence" value="ECO:0007669"/>
    <property type="project" value="InterPro"/>
</dbReference>
<feature type="transmembrane region" description="Helical" evidence="6">
    <location>
        <begin position="16"/>
        <end position="35"/>
    </location>
</feature>
<dbReference type="GO" id="GO:0016020">
    <property type="term" value="C:membrane"/>
    <property type="evidence" value="ECO:0007669"/>
    <property type="project" value="UniProtKB-SubCell"/>
</dbReference>
<dbReference type="PANTHER" id="PTHR45692">
    <property type="entry name" value="G_PROTEIN_RECEP_F2_4 DOMAIN-CONTAINING PROTEIN"/>
    <property type="match status" value="1"/>
</dbReference>
<dbReference type="InterPro" id="IPR000832">
    <property type="entry name" value="GPCR_2_secretin-like"/>
</dbReference>
<sequence>MFSTIENPSTVQRLRGAIGIVILLGLTWIFAIFAIGEASVVFYYLFAIFNSLQGLFIFIFYCVLKKDAMSAWKRVLPCFEEYGDSTKTSSNSRGASQSATNMNAVNVKYRAASASSLHGTATSSTTATSVVPDSRKASVTTMLDNGNTYHTIDDADIYTKAEYAKMSPVSSYPHGPPSYSVASTKPASTERGDFEQQPRQGIDNPATPRYPYSDEQPTAYSYRNGNVTPNQGRFSHGSQINRGMQPFGPAFSYSERQNELQYQYMPRARAEGEVDTSNMAKVSDIRLRYERTMSQTSDNHKTNI</sequence>
<dbReference type="InterPro" id="IPR017983">
    <property type="entry name" value="GPCR_2_secretin-like_CS"/>
</dbReference>
<reference evidence="8 9" key="1">
    <citation type="journal article" date="2021" name="Elife">
        <title>Chloroplast acquisition without the gene transfer in kleptoplastic sea slugs, Plakobranchus ocellatus.</title>
        <authorList>
            <person name="Maeda T."/>
            <person name="Takahashi S."/>
            <person name="Yoshida T."/>
            <person name="Shimamura S."/>
            <person name="Takaki Y."/>
            <person name="Nagai Y."/>
            <person name="Toyoda A."/>
            <person name="Suzuki Y."/>
            <person name="Arimoto A."/>
            <person name="Ishii H."/>
            <person name="Satoh N."/>
            <person name="Nishiyama T."/>
            <person name="Hasebe M."/>
            <person name="Maruyama T."/>
            <person name="Minagawa J."/>
            <person name="Obokata J."/>
            <person name="Shigenobu S."/>
        </authorList>
    </citation>
    <scope>NUCLEOTIDE SEQUENCE [LARGE SCALE GENOMIC DNA]</scope>
</reference>
<evidence type="ECO:0000313" key="9">
    <source>
        <dbReference type="Proteomes" id="UP000762676"/>
    </source>
</evidence>
<dbReference type="AlphaFoldDB" id="A0AAV4HR42"/>
<evidence type="ECO:0000256" key="2">
    <source>
        <dbReference type="ARBA" id="ARBA00022692"/>
    </source>
</evidence>
<gene>
    <name evidence="8" type="ORF">ElyMa_002817600</name>
</gene>
<keyword evidence="3 6" id="KW-1133">Transmembrane helix</keyword>
<feature type="domain" description="G-protein coupled receptors family 2 profile 2" evidence="7">
    <location>
        <begin position="1"/>
        <end position="65"/>
    </location>
</feature>
<feature type="region of interest" description="Disordered" evidence="5">
    <location>
        <begin position="169"/>
        <end position="211"/>
    </location>
</feature>
<comment type="subcellular location">
    <subcellularLocation>
        <location evidence="1">Membrane</location>
        <topology evidence="1">Multi-pass membrane protein</topology>
    </subcellularLocation>
</comment>
<evidence type="ECO:0000256" key="1">
    <source>
        <dbReference type="ARBA" id="ARBA00004141"/>
    </source>
</evidence>
<keyword evidence="9" id="KW-1185">Reference proteome</keyword>
<protein>
    <submittedName>
        <fullName evidence="8">Adhesion G-protein coupled receptor G2</fullName>
    </submittedName>
</protein>
<evidence type="ECO:0000256" key="4">
    <source>
        <dbReference type="ARBA" id="ARBA00023136"/>
    </source>
</evidence>
<evidence type="ECO:0000256" key="6">
    <source>
        <dbReference type="SAM" id="Phobius"/>
    </source>
</evidence>
<dbReference type="Pfam" id="PF00002">
    <property type="entry name" value="7tm_2"/>
    <property type="match status" value="1"/>
</dbReference>
<dbReference type="InterPro" id="IPR017981">
    <property type="entry name" value="GPCR_2-like_7TM"/>
</dbReference>
<accession>A0AAV4HR42</accession>
<dbReference type="Proteomes" id="UP000762676">
    <property type="component" value="Unassembled WGS sequence"/>
</dbReference>
<dbReference type="GO" id="GO:0004930">
    <property type="term" value="F:G protein-coupled receptor activity"/>
    <property type="evidence" value="ECO:0007669"/>
    <property type="project" value="InterPro"/>
</dbReference>
<feature type="transmembrane region" description="Helical" evidence="6">
    <location>
        <begin position="41"/>
        <end position="64"/>
    </location>
</feature>
<dbReference type="PANTHER" id="PTHR45692:SF1">
    <property type="entry name" value="G-PROTEIN COUPLED RECEPTORS FAMILY 2 PROFILE 2 DOMAIN-CONTAINING PROTEIN"/>
    <property type="match status" value="1"/>
</dbReference>
<dbReference type="PROSITE" id="PS00650">
    <property type="entry name" value="G_PROTEIN_RECEP_F2_2"/>
    <property type="match status" value="1"/>
</dbReference>
<proteinExistence type="predicted"/>
<dbReference type="Gene3D" id="1.20.1070.10">
    <property type="entry name" value="Rhodopsin 7-helix transmembrane proteins"/>
    <property type="match status" value="1"/>
</dbReference>
<evidence type="ECO:0000259" key="7">
    <source>
        <dbReference type="PROSITE" id="PS50261"/>
    </source>
</evidence>
<dbReference type="PROSITE" id="PS50261">
    <property type="entry name" value="G_PROTEIN_RECEP_F2_4"/>
    <property type="match status" value="1"/>
</dbReference>